<evidence type="ECO:0000313" key="2">
    <source>
        <dbReference type="Proteomes" id="UP000276133"/>
    </source>
</evidence>
<proteinExistence type="predicted"/>
<reference evidence="1 2" key="1">
    <citation type="journal article" date="2018" name="Sci. Rep.">
        <title>Genomic signatures of local adaptation to the degree of environmental predictability in rotifers.</title>
        <authorList>
            <person name="Franch-Gras L."/>
            <person name="Hahn C."/>
            <person name="Garcia-Roger E.M."/>
            <person name="Carmona M.J."/>
            <person name="Serra M."/>
            <person name="Gomez A."/>
        </authorList>
    </citation>
    <scope>NUCLEOTIDE SEQUENCE [LARGE SCALE GENOMIC DNA]</scope>
    <source>
        <strain evidence="1">HYR1</strain>
    </source>
</reference>
<dbReference type="Proteomes" id="UP000276133">
    <property type="component" value="Unassembled WGS sequence"/>
</dbReference>
<gene>
    <name evidence="1" type="ORF">BpHYR1_041538</name>
</gene>
<name>A0A3M7SHW5_BRAPC</name>
<organism evidence="1 2">
    <name type="scientific">Brachionus plicatilis</name>
    <name type="common">Marine rotifer</name>
    <name type="synonym">Brachionus muelleri</name>
    <dbReference type="NCBI Taxonomy" id="10195"/>
    <lineage>
        <taxon>Eukaryota</taxon>
        <taxon>Metazoa</taxon>
        <taxon>Spiralia</taxon>
        <taxon>Gnathifera</taxon>
        <taxon>Rotifera</taxon>
        <taxon>Eurotatoria</taxon>
        <taxon>Monogononta</taxon>
        <taxon>Pseudotrocha</taxon>
        <taxon>Ploima</taxon>
        <taxon>Brachionidae</taxon>
        <taxon>Brachionus</taxon>
    </lineage>
</organism>
<dbReference type="AlphaFoldDB" id="A0A3M7SHW5"/>
<accession>A0A3M7SHW5</accession>
<sequence>MIDTLIIFKKLDKNFNLKTTKYSNYEKISRIESEYRGFDWTYFDKKLYNKSLNSNIRVLNYCEERVVVTSFLSNYTYFTREKN</sequence>
<dbReference type="EMBL" id="REGN01001339">
    <property type="protein sequence ID" value="RNA35331.1"/>
    <property type="molecule type" value="Genomic_DNA"/>
</dbReference>
<comment type="caution">
    <text evidence="1">The sequence shown here is derived from an EMBL/GenBank/DDBJ whole genome shotgun (WGS) entry which is preliminary data.</text>
</comment>
<evidence type="ECO:0000313" key="1">
    <source>
        <dbReference type="EMBL" id="RNA35331.1"/>
    </source>
</evidence>
<protein>
    <submittedName>
        <fullName evidence="1">Uncharacterized protein</fullName>
    </submittedName>
</protein>
<keyword evidence="2" id="KW-1185">Reference proteome</keyword>